<dbReference type="GO" id="GO:0005886">
    <property type="term" value="C:plasma membrane"/>
    <property type="evidence" value="ECO:0007669"/>
    <property type="project" value="TreeGrafter"/>
</dbReference>
<evidence type="ECO:0000256" key="1">
    <source>
        <dbReference type="SAM" id="MobiDB-lite"/>
    </source>
</evidence>
<feature type="region of interest" description="Disordered" evidence="1">
    <location>
        <begin position="1"/>
        <end position="27"/>
    </location>
</feature>
<dbReference type="InterPro" id="IPR051017">
    <property type="entry name" value="Aldolase-II_Adducin_sf"/>
</dbReference>
<gene>
    <name evidence="2" type="ORF">g.36610</name>
</gene>
<organism evidence="2">
    <name type="scientific">Clastoptera arizonana</name>
    <name type="common">Arizona spittle bug</name>
    <dbReference type="NCBI Taxonomy" id="38151"/>
    <lineage>
        <taxon>Eukaryota</taxon>
        <taxon>Metazoa</taxon>
        <taxon>Ecdysozoa</taxon>
        <taxon>Arthropoda</taxon>
        <taxon>Hexapoda</taxon>
        <taxon>Insecta</taxon>
        <taxon>Pterygota</taxon>
        <taxon>Neoptera</taxon>
        <taxon>Paraneoptera</taxon>
        <taxon>Hemiptera</taxon>
        <taxon>Auchenorrhyncha</taxon>
        <taxon>Cercopoidea</taxon>
        <taxon>Clastopteridae</taxon>
        <taxon>Clastoptera</taxon>
    </lineage>
</organism>
<name>A0A1B6DYA7_9HEMI</name>
<dbReference type="EMBL" id="GEDC01006642">
    <property type="protein sequence ID" value="JAS30656.1"/>
    <property type="molecule type" value="Transcribed_RNA"/>
</dbReference>
<proteinExistence type="predicted"/>
<dbReference type="PANTHER" id="PTHR10672:SF3">
    <property type="entry name" value="PROTEIN HU-LI TAI SHAO"/>
    <property type="match status" value="1"/>
</dbReference>
<feature type="compositionally biased region" description="Low complexity" evidence="1">
    <location>
        <begin position="289"/>
        <end position="300"/>
    </location>
</feature>
<evidence type="ECO:0000313" key="2">
    <source>
        <dbReference type="EMBL" id="JAS30656.1"/>
    </source>
</evidence>
<accession>A0A1B6DYA7</accession>
<dbReference type="GO" id="GO:0014069">
    <property type="term" value="C:postsynaptic density"/>
    <property type="evidence" value="ECO:0007669"/>
    <property type="project" value="TreeGrafter"/>
</dbReference>
<protein>
    <submittedName>
        <fullName evidence="2">Uncharacterized protein</fullName>
    </submittedName>
</protein>
<dbReference type="GO" id="GO:0005856">
    <property type="term" value="C:cytoskeleton"/>
    <property type="evidence" value="ECO:0007669"/>
    <property type="project" value="TreeGrafter"/>
</dbReference>
<reference evidence="2" key="1">
    <citation type="submission" date="2015-12" db="EMBL/GenBank/DDBJ databases">
        <title>De novo transcriptome assembly of four potential Pierce s Disease insect vectors from Arizona vineyards.</title>
        <authorList>
            <person name="Tassone E.E."/>
        </authorList>
    </citation>
    <scope>NUCLEOTIDE SEQUENCE</scope>
</reference>
<dbReference type="PANTHER" id="PTHR10672">
    <property type="entry name" value="ADDUCIN"/>
    <property type="match status" value="1"/>
</dbReference>
<feature type="region of interest" description="Disordered" evidence="1">
    <location>
        <begin position="276"/>
        <end position="301"/>
    </location>
</feature>
<dbReference type="AlphaFoldDB" id="A0A1B6DYA7"/>
<dbReference type="GO" id="GO:0051015">
    <property type="term" value="F:actin filament binding"/>
    <property type="evidence" value="ECO:0007669"/>
    <property type="project" value="TreeGrafter"/>
</dbReference>
<feature type="region of interest" description="Disordered" evidence="1">
    <location>
        <begin position="1055"/>
        <end position="1074"/>
    </location>
</feature>
<sequence length="1171" mass="132906">MRQKKQIYEASRRCPEGTAPPPSILGDKKEKKFRIGNLEFEALMRMLDNAGFRTGYVYRQPLVKKDPPRPRNDVEVPPAVSSLGYLLEEEEMYKSGNWKKYIDGRKNQDRTRWLNSPNVYQKVEVLETGTPDPKKITKWVDANADEWVAEASPTHSSTPVKIDSALQFVPKGTNPKEFKKLQQQIKENRRADKITSGPQSHILEGVSWEEAKKLQDANISATGDQVILVGAASKGIIQRGFQHNATVYKTPYAKNPFDAVTDQELEDYKKVVIRKQKGESSYDEDQSESEPLSSSAALPPTGIKSLASETEEESRDEPQVLRIHTSQAPCPSQAEVVLSDDNFMHGVVMTQLKSQQQMPLVCKIGKNHISTVFKILESGDNSDFSVEIFQCHTNFTTSEMFSTDCKKVICKVIDLSENPLINTNLESSLASSSNNHNNNYFKINTQCSEQSHNIKAWQPKQQNNNSQYDCKLVKVTEFRVIKQKAVIVNLRNNSNNQNCKNKLALEHTGITDFISNNKISNSQLKTTRKKEIYSELKVKELFNRYSIENSKTDSLNILVKEANSSMTFWKTVLKSKLHSSVTKIPEEEKLLTKSCISSFNKLRLETNINYNVFLLNKRADKNIFPHYTYNSSKFNLLNIKKNCSPPAMKGYLDQSLIPSCVMVHHKRNTIPVVKEVVEQNSNLEPNVVECYTNRNLMSVHEENNLKFEMNGYKVDNISKKKCMVLEMQPFSNNYNLKSNYLPIDNIIVSELYSACDSKTDISFNHLSFASLDNIFTTKFLIETNYYFNNSDTLVPKINTDNSSQIINKAKCESFEIGVKKDIRSKVLNDSQVLSEICLNISDWSSLFADCSYDEFVKGIQRGSYISVDDLDFVEENETCSSFSEVNGNTLNNDNIICNLIDKTVCCFVGSDFEGGNTCAAQQLLDIDREPELIKATLLLTPSISSSSKESSYIELDHDSSALPSKEKLNLVEISLSSSSSSSEQETIAHKLISSTLFNKCKMLDYKEKDIVEGRMPTFFVFENNGKTASKKHQKKPMGKRKKNWAFNNNIKSQYLPKNQKKNKSKVNEKNTSSDNLCKPVESNIVTLMQLSSQPPELYPSYYSGYEADFEVTMYFKSNFTNINLEGTLQNSKKHFNNSSLISLKNIALNCFSNNHNKMEHSENENELSNNI</sequence>
<feature type="compositionally biased region" description="Basic and acidic residues" evidence="1">
    <location>
        <begin position="1"/>
        <end position="15"/>
    </location>
</feature>